<reference evidence="1 2" key="1">
    <citation type="submission" date="2011-02" db="EMBL/GenBank/DDBJ databases">
        <authorList>
            <person name="Nelson K.E."/>
            <person name="Sutton G."/>
            <person name="Torralba M."/>
            <person name="Durkin S."/>
            <person name="Harkins D."/>
            <person name="Montgomery R."/>
            <person name="Ziemer C."/>
            <person name="Klaassens E."/>
            <person name="Ocuiv P."/>
            <person name="Morrison M."/>
        </authorList>
    </citation>
    <scope>NUCLEOTIDE SEQUENCE [LARGE SCALE GENOMIC DNA]</scope>
    <source>
        <strain evidence="1 2">8</strain>
    </source>
</reference>
<name>E9S921_RUMAL</name>
<dbReference type="AlphaFoldDB" id="E9S921"/>
<organism evidence="1 2">
    <name type="scientific">Ruminococcus albus 8</name>
    <dbReference type="NCBI Taxonomy" id="246199"/>
    <lineage>
        <taxon>Bacteria</taxon>
        <taxon>Bacillati</taxon>
        <taxon>Bacillota</taxon>
        <taxon>Clostridia</taxon>
        <taxon>Eubacteriales</taxon>
        <taxon>Oscillospiraceae</taxon>
        <taxon>Ruminococcus</taxon>
    </lineage>
</organism>
<dbReference type="eggNOG" id="COG4422">
    <property type="taxonomic scope" value="Bacteria"/>
</dbReference>
<accession>E9S921</accession>
<dbReference type="InterPro" id="IPR011101">
    <property type="entry name" value="DUF5131"/>
</dbReference>
<comment type="caution">
    <text evidence="1">The sequence shown here is derived from an EMBL/GenBank/DDBJ whole genome shotgun (WGS) entry which is preliminary data.</text>
</comment>
<evidence type="ECO:0000313" key="2">
    <source>
        <dbReference type="Proteomes" id="UP000004259"/>
    </source>
</evidence>
<keyword evidence="2" id="KW-1185">Reference proteome</keyword>
<dbReference type="EMBL" id="ADKM02000032">
    <property type="protein sequence ID" value="EGC04238.1"/>
    <property type="molecule type" value="Genomic_DNA"/>
</dbReference>
<dbReference type="Pfam" id="PF07505">
    <property type="entry name" value="DUF5131"/>
    <property type="match status" value="1"/>
</dbReference>
<gene>
    <name evidence="1" type="ORF">CUS_5537</name>
</gene>
<dbReference type="RefSeq" id="WP_004167445.1">
    <property type="nucleotide sequence ID" value="NZ_ADKM02000032.1"/>
</dbReference>
<evidence type="ECO:0008006" key="3">
    <source>
        <dbReference type="Google" id="ProtNLM"/>
    </source>
</evidence>
<sequence>MHDIWNPWHGCVKKSEGCQNCYMYFLDKQRGLDGSKIFRTKAGFDYPLHKDRKGSYKVKCGEQIRVCMTSDFFLPEADKWRDEAWEIMRRRSDVIFFLLTKRPERVADCLPDGWGDGWENIFFNVSAENQRRADERIPILLSLPFKHKGVMCAPFIGQVSLRKYLEAGQIEQVLCDGENYDGARPCRYEWVKLLHDECEEFGVKFVFCGTGRRFIKDGRLYSIEGSGLQSEQAHKSGLSVAGKPIFFDLRDGFGLPIDEKYRYKPKFRERCEKCGMRPSCNGCSDCGKCEKPDGKDFQNR</sequence>
<evidence type="ECO:0000313" key="1">
    <source>
        <dbReference type="EMBL" id="EGC04238.1"/>
    </source>
</evidence>
<dbReference type="OrthoDB" id="9787478at2"/>
<protein>
    <recommendedName>
        <fullName evidence="3">Phage protein Gp37/Gp68</fullName>
    </recommendedName>
</protein>
<proteinExistence type="predicted"/>
<dbReference type="Proteomes" id="UP000004259">
    <property type="component" value="Unassembled WGS sequence"/>
</dbReference>
<dbReference type="STRING" id="246199.CUS_5537"/>